<dbReference type="InterPro" id="IPR025447">
    <property type="entry name" value="DUF4192"/>
</dbReference>
<accession>A0A5N0T6B0</accession>
<sequence length="371" mass="39533">MTTIIKAADAAEFLALAPHLLGFTPSRSVVLVPFAGGRSLGGMRFDLPPEDADPVGFASTAMGLACRVSPVDAVLAIVYCDAAELAPPPRRELAAALETAAERCGLRLMDLLCVGTDAWTRYGPGPHPVAPLAGLPAPPPQALTENPPHPDHLAGAELPRADLAARERVGRALQQVQRAIAVCCDGSAVGSDDRIDPAAFVAACALDDLPALFEEALEEPPDDPYDQAALIWCLARPSLRDIGLTAWLDGLDAGDAALDAQLRWESGHEYPASLAERMMGEGERPDGERLRTALEVTRRLAAVAPRDVRPGPLSVCAWIAWALGRSTHAERYAAWACEIDPEHGLSRIVLSMVQAGHLPDWAFRPRRDGTT</sequence>
<dbReference type="EMBL" id="VYUY01000020">
    <property type="protein sequence ID" value="KAA9130402.1"/>
    <property type="molecule type" value="Genomic_DNA"/>
</dbReference>
<dbReference type="Pfam" id="PF13830">
    <property type="entry name" value="DUF4192"/>
    <property type="match status" value="1"/>
</dbReference>
<keyword evidence="2" id="KW-1185">Reference proteome</keyword>
<organism evidence="1 2">
    <name type="scientific">Microbacterium caowuchunii</name>
    <dbReference type="NCBI Taxonomy" id="2614638"/>
    <lineage>
        <taxon>Bacteria</taxon>
        <taxon>Bacillati</taxon>
        <taxon>Actinomycetota</taxon>
        <taxon>Actinomycetes</taxon>
        <taxon>Micrococcales</taxon>
        <taxon>Microbacteriaceae</taxon>
        <taxon>Microbacterium</taxon>
    </lineage>
</organism>
<evidence type="ECO:0000313" key="1">
    <source>
        <dbReference type="EMBL" id="KAA9130402.1"/>
    </source>
</evidence>
<name>A0A5N0T6B0_9MICO</name>
<dbReference type="AlphaFoldDB" id="A0A5N0T6B0"/>
<gene>
    <name evidence="1" type="ORF">F6B40_14335</name>
</gene>
<reference evidence="2" key="1">
    <citation type="submission" date="2019-09" db="EMBL/GenBank/DDBJ databases">
        <title>Mumia zhuanghuii sp. nov. isolated from the intestinal contents of plateau pika (Ochotona curzoniae) in the Qinghai-Tibet plateau of China.</title>
        <authorList>
            <person name="Tian Z."/>
        </authorList>
    </citation>
    <scope>NUCLEOTIDE SEQUENCE [LARGE SCALE GENOMIC DNA]</scope>
    <source>
        <strain evidence="2">L-033</strain>
    </source>
</reference>
<dbReference type="RefSeq" id="WP_150895224.1">
    <property type="nucleotide sequence ID" value="NZ_VYUY01000020.1"/>
</dbReference>
<protein>
    <submittedName>
        <fullName evidence="1">DUF4192 family protein</fullName>
    </submittedName>
</protein>
<proteinExistence type="predicted"/>
<evidence type="ECO:0000313" key="2">
    <source>
        <dbReference type="Proteomes" id="UP000326838"/>
    </source>
</evidence>
<comment type="caution">
    <text evidence="1">The sequence shown here is derived from an EMBL/GenBank/DDBJ whole genome shotgun (WGS) entry which is preliminary data.</text>
</comment>
<dbReference type="Proteomes" id="UP000326838">
    <property type="component" value="Unassembled WGS sequence"/>
</dbReference>